<dbReference type="Proteomes" id="UP001215598">
    <property type="component" value="Unassembled WGS sequence"/>
</dbReference>
<evidence type="ECO:0000256" key="1">
    <source>
        <dbReference type="SAM" id="MobiDB-lite"/>
    </source>
</evidence>
<evidence type="ECO:0000313" key="3">
    <source>
        <dbReference type="Proteomes" id="UP001215598"/>
    </source>
</evidence>
<organism evidence="2 3">
    <name type="scientific">Mycena metata</name>
    <dbReference type="NCBI Taxonomy" id="1033252"/>
    <lineage>
        <taxon>Eukaryota</taxon>
        <taxon>Fungi</taxon>
        <taxon>Dikarya</taxon>
        <taxon>Basidiomycota</taxon>
        <taxon>Agaricomycotina</taxon>
        <taxon>Agaricomycetes</taxon>
        <taxon>Agaricomycetidae</taxon>
        <taxon>Agaricales</taxon>
        <taxon>Marasmiineae</taxon>
        <taxon>Mycenaceae</taxon>
        <taxon>Mycena</taxon>
    </lineage>
</organism>
<feature type="region of interest" description="Disordered" evidence="1">
    <location>
        <begin position="1"/>
        <end position="63"/>
    </location>
</feature>
<feature type="region of interest" description="Disordered" evidence="1">
    <location>
        <begin position="115"/>
        <end position="137"/>
    </location>
</feature>
<feature type="compositionally biased region" description="Basic and acidic residues" evidence="1">
    <location>
        <begin position="45"/>
        <end position="55"/>
    </location>
</feature>
<protein>
    <submittedName>
        <fullName evidence="2">Uncharacterized protein</fullName>
    </submittedName>
</protein>
<accession>A0AAD7ICG3</accession>
<gene>
    <name evidence="2" type="ORF">B0H16DRAFT_1694727</name>
</gene>
<evidence type="ECO:0000313" key="2">
    <source>
        <dbReference type="EMBL" id="KAJ7738793.1"/>
    </source>
</evidence>
<name>A0AAD7ICG3_9AGAR</name>
<sequence>MSGNGNGPKPNKEPTPSPDSRIHGLAPPFTPAHHPSHPSIAATGHRRDAVSDLDKSPLLSSKPTPTVVTVARVARGIQALITRNIWEITPTNREFPTFSFPPTLSAFNSTLLLGGRDAGSTSRCRPSIAPQPKTEEC</sequence>
<proteinExistence type="predicted"/>
<keyword evidence="3" id="KW-1185">Reference proteome</keyword>
<dbReference type="EMBL" id="JARKIB010000110">
    <property type="protein sequence ID" value="KAJ7738793.1"/>
    <property type="molecule type" value="Genomic_DNA"/>
</dbReference>
<dbReference type="AlphaFoldDB" id="A0AAD7ICG3"/>
<comment type="caution">
    <text evidence="2">The sequence shown here is derived from an EMBL/GenBank/DDBJ whole genome shotgun (WGS) entry which is preliminary data.</text>
</comment>
<reference evidence="2" key="1">
    <citation type="submission" date="2023-03" db="EMBL/GenBank/DDBJ databases">
        <title>Massive genome expansion in bonnet fungi (Mycena s.s.) driven by repeated elements and novel gene families across ecological guilds.</title>
        <authorList>
            <consortium name="Lawrence Berkeley National Laboratory"/>
            <person name="Harder C.B."/>
            <person name="Miyauchi S."/>
            <person name="Viragh M."/>
            <person name="Kuo A."/>
            <person name="Thoen E."/>
            <person name="Andreopoulos B."/>
            <person name="Lu D."/>
            <person name="Skrede I."/>
            <person name="Drula E."/>
            <person name="Henrissat B."/>
            <person name="Morin E."/>
            <person name="Kohler A."/>
            <person name="Barry K."/>
            <person name="LaButti K."/>
            <person name="Morin E."/>
            <person name="Salamov A."/>
            <person name="Lipzen A."/>
            <person name="Mereny Z."/>
            <person name="Hegedus B."/>
            <person name="Baldrian P."/>
            <person name="Stursova M."/>
            <person name="Weitz H."/>
            <person name="Taylor A."/>
            <person name="Grigoriev I.V."/>
            <person name="Nagy L.G."/>
            <person name="Martin F."/>
            <person name="Kauserud H."/>
        </authorList>
    </citation>
    <scope>NUCLEOTIDE SEQUENCE</scope>
    <source>
        <strain evidence="2">CBHHK182m</strain>
    </source>
</reference>